<dbReference type="EMBL" id="CP000588">
    <property type="protein sequence ID" value="ABO97558.1"/>
    <property type="molecule type" value="Genomic_DNA"/>
</dbReference>
<sequence>MSRDCATSPIYICVSNSSSSLRHPILLCFVRARLITSRIPHARSHAKSHTESPAPTAASSCNKDIVTKTGKSSLPDDSAFVYFLRSAAQFIATMCSKRGPNAVLCQFS</sequence>
<dbReference type="KEGG" id="olu:OSTLU_32904"/>
<dbReference type="HOGENOM" id="CLU_2201432_0_0_1"/>
<evidence type="ECO:0000313" key="2">
    <source>
        <dbReference type="Proteomes" id="UP000001568"/>
    </source>
</evidence>
<dbReference type="RefSeq" id="XP_001419265.1">
    <property type="nucleotide sequence ID" value="XM_001419228.1"/>
</dbReference>
<dbReference type="GeneID" id="5003437"/>
<gene>
    <name evidence="1" type="ORF">OSTLU_32904</name>
</gene>
<dbReference type="Gramene" id="ABO97558">
    <property type="protein sequence ID" value="ABO97558"/>
    <property type="gene ID" value="OSTLU_32904"/>
</dbReference>
<proteinExistence type="predicted"/>
<accession>A4S0X9</accession>
<name>A4S0X9_OSTLU</name>
<evidence type="ECO:0000313" key="1">
    <source>
        <dbReference type="EMBL" id="ABO97558.1"/>
    </source>
</evidence>
<keyword evidence="2" id="KW-1185">Reference proteome</keyword>
<dbReference type="AlphaFoldDB" id="A4S0X9"/>
<reference evidence="1 2" key="1">
    <citation type="journal article" date="2007" name="Proc. Natl. Acad. Sci. U.S.A.">
        <title>The tiny eukaryote Ostreococcus provides genomic insights into the paradox of plankton speciation.</title>
        <authorList>
            <person name="Palenik B."/>
            <person name="Grimwood J."/>
            <person name="Aerts A."/>
            <person name="Rouze P."/>
            <person name="Salamov A."/>
            <person name="Putnam N."/>
            <person name="Dupont C."/>
            <person name="Jorgensen R."/>
            <person name="Derelle E."/>
            <person name="Rombauts S."/>
            <person name="Zhou K."/>
            <person name="Otillar R."/>
            <person name="Merchant S.S."/>
            <person name="Podell S."/>
            <person name="Gaasterland T."/>
            <person name="Napoli C."/>
            <person name="Gendler K."/>
            <person name="Manuell A."/>
            <person name="Tai V."/>
            <person name="Vallon O."/>
            <person name="Piganeau G."/>
            <person name="Jancek S."/>
            <person name="Heijde M."/>
            <person name="Jabbari K."/>
            <person name="Bowler C."/>
            <person name="Lohr M."/>
            <person name="Robbens S."/>
            <person name="Werner G."/>
            <person name="Dubchak I."/>
            <person name="Pazour G.J."/>
            <person name="Ren Q."/>
            <person name="Paulsen I."/>
            <person name="Delwiche C."/>
            <person name="Schmutz J."/>
            <person name="Rokhsar D."/>
            <person name="Van de Peer Y."/>
            <person name="Moreau H."/>
            <person name="Grigoriev I.V."/>
        </authorList>
    </citation>
    <scope>NUCLEOTIDE SEQUENCE [LARGE SCALE GENOMIC DNA]</scope>
    <source>
        <strain evidence="1 2">CCE9901</strain>
    </source>
</reference>
<organism evidence="1 2">
    <name type="scientific">Ostreococcus lucimarinus (strain CCE9901)</name>
    <dbReference type="NCBI Taxonomy" id="436017"/>
    <lineage>
        <taxon>Eukaryota</taxon>
        <taxon>Viridiplantae</taxon>
        <taxon>Chlorophyta</taxon>
        <taxon>Mamiellophyceae</taxon>
        <taxon>Mamiellales</taxon>
        <taxon>Bathycoccaceae</taxon>
        <taxon>Ostreococcus</taxon>
    </lineage>
</organism>
<protein>
    <submittedName>
        <fullName evidence="1">Uncharacterized protein</fullName>
    </submittedName>
</protein>
<dbReference type="Proteomes" id="UP000001568">
    <property type="component" value="Chromosome 8"/>
</dbReference>